<name>A0A0C9R601_AMBAM</name>
<proteinExistence type="evidence at transcript level"/>
<feature type="signal peptide" evidence="1">
    <location>
        <begin position="1"/>
        <end position="20"/>
    </location>
</feature>
<evidence type="ECO:0000313" key="2">
    <source>
        <dbReference type="EMBL" id="JAG92410.1"/>
    </source>
</evidence>
<dbReference type="Gene3D" id="2.40.128.20">
    <property type="match status" value="1"/>
</dbReference>
<dbReference type="AlphaFoldDB" id="A0A0C9R601"/>
<evidence type="ECO:0000256" key="1">
    <source>
        <dbReference type="SAM" id="SignalP"/>
    </source>
</evidence>
<reference evidence="2" key="1">
    <citation type="journal article" date="2015" name="PLoS ONE">
        <title>An Insight into the Sialome of the Lone Star Tick, Amblyomma americanum, with a Glimpse on Its Time Dependent Gene Expression.</title>
        <authorList>
            <person name="Karim S."/>
            <person name="Ribeiro J.M."/>
        </authorList>
    </citation>
    <scope>NUCLEOTIDE SEQUENCE</scope>
    <source>
        <tissue evidence="2">Salivary gland</tissue>
    </source>
</reference>
<protein>
    <submittedName>
        <fullName evidence="2">Putative secreted protein</fullName>
    </submittedName>
</protein>
<sequence length="186" mass="21021">MKILYFSLLLSIMWWMQCFGQTSDYSKISEEDKKKLDVVKQLLNSTDRLLLLMAKNGSQHLLSTMCWTSQRTALVERGFRHVIRYRNQSNLITGQSARSATRARKTITFAVNYYAGLSKGHAAISVTDARTFEENAIRGVTGVYSISHVNKTEECFVIASNGLLGSRGCALWIKKKEPQQRALGLH</sequence>
<organism evidence="2">
    <name type="scientific">Amblyomma americanum</name>
    <name type="common">Lone star tick</name>
    <dbReference type="NCBI Taxonomy" id="6943"/>
    <lineage>
        <taxon>Eukaryota</taxon>
        <taxon>Metazoa</taxon>
        <taxon>Ecdysozoa</taxon>
        <taxon>Arthropoda</taxon>
        <taxon>Chelicerata</taxon>
        <taxon>Arachnida</taxon>
        <taxon>Acari</taxon>
        <taxon>Parasitiformes</taxon>
        <taxon>Ixodida</taxon>
        <taxon>Ixodoidea</taxon>
        <taxon>Ixodidae</taxon>
        <taxon>Amblyomminae</taxon>
        <taxon>Amblyomma</taxon>
    </lineage>
</organism>
<dbReference type="EMBL" id="GBZX01000330">
    <property type="protein sequence ID" value="JAG92410.1"/>
    <property type="molecule type" value="mRNA"/>
</dbReference>
<feature type="chain" id="PRO_5002201799" evidence="1">
    <location>
        <begin position="21"/>
        <end position="186"/>
    </location>
</feature>
<keyword evidence="1" id="KW-0732">Signal</keyword>
<accession>A0A0C9R601</accession>
<dbReference type="InterPro" id="IPR012674">
    <property type="entry name" value="Calycin"/>
</dbReference>